<dbReference type="AlphaFoldDB" id="A0A1I6VQC4"/>
<dbReference type="EMBL" id="FOZW01000012">
    <property type="protein sequence ID" value="SFT15859.1"/>
    <property type="molecule type" value="Genomic_DNA"/>
</dbReference>
<dbReference type="GO" id="GO:0009253">
    <property type="term" value="P:peptidoglycan catabolic process"/>
    <property type="evidence" value="ECO:0007669"/>
    <property type="project" value="InterPro"/>
</dbReference>
<evidence type="ECO:0000313" key="8">
    <source>
        <dbReference type="Proteomes" id="UP000199392"/>
    </source>
</evidence>
<dbReference type="InterPro" id="IPR002508">
    <property type="entry name" value="MurNAc-LAA_cat"/>
</dbReference>
<organism evidence="7 8">
    <name type="scientific">Alloyangia pacifica</name>
    <dbReference type="NCBI Taxonomy" id="311180"/>
    <lineage>
        <taxon>Bacteria</taxon>
        <taxon>Pseudomonadati</taxon>
        <taxon>Pseudomonadota</taxon>
        <taxon>Alphaproteobacteria</taxon>
        <taxon>Rhodobacterales</taxon>
        <taxon>Roseobacteraceae</taxon>
        <taxon>Alloyangia</taxon>
    </lineage>
</organism>
<dbReference type="Gene3D" id="3.40.630.40">
    <property type="entry name" value="Zn-dependent exopeptidases"/>
    <property type="match status" value="1"/>
</dbReference>
<protein>
    <recommendedName>
        <fullName evidence="2">N-acetylmuramoyl-L-alanine amidase</fullName>
        <ecNumber evidence="2">3.5.1.28</ecNumber>
    </recommendedName>
</protein>
<proteinExistence type="predicted"/>
<dbReference type="PANTHER" id="PTHR30404:SF0">
    <property type="entry name" value="N-ACETYLMURAMOYL-L-ALANINE AMIDASE AMIC"/>
    <property type="match status" value="1"/>
</dbReference>
<keyword evidence="3" id="KW-0378">Hydrolase</keyword>
<dbReference type="GO" id="GO:0008745">
    <property type="term" value="F:N-acetylmuramoyl-L-alanine amidase activity"/>
    <property type="evidence" value="ECO:0007669"/>
    <property type="project" value="UniProtKB-EC"/>
</dbReference>
<dbReference type="Pfam" id="PF01520">
    <property type="entry name" value="Amidase_3"/>
    <property type="match status" value="1"/>
</dbReference>
<keyword evidence="8" id="KW-1185">Reference proteome</keyword>
<sequence>MGSFFRIILAGALCALLVSGARAQDIAQERALGGQARFIAGTVSDADWGKGTELTLSLSQGVPWRAFTLTEPPRLVVDFREVDWTGAEAAEMDRSDEVAGLRMGPFRSGWSRLVAELTGPMVLDRAGMRISEETGQAELSLRLASSSAAEMAARSGLPRDPRWDLPAAKGKAAPRRAEGAPLRIVLDPGHGGIDPGAQRDGHNEADLMLTFARDLRDVLRRTGFEVLMTRDADVFVSLEARVAQAHDARADLFISLHADAIEQGIAHGATVYTLSDDASDAASAALAERHDRDDILAGLDLSGSDDRVANVLLDLARLDNAPRGRALAGHLVAGIRNAVGQVHKRPQRQAGFSVLKAADIPSVLIEVGFLSTEEDLRHLQDRAWRAGMAAGIRDGILAWALEDEALARLRRR</sequence>
<dbReference type="InterPro" id="IPR021731">
    <property type="entry name" value="AMIN_dom"/>
</dbReference>
<feature type="chain" id="PRO_5011505272" description="N-acetylmuramoyl-L-alanine amidase" evidence="5">
    <location>
        <begin position="24"/>
        <end position="412"/>
    </location>
</feature>
<feature type="signal peptide" evidence="5">
    <location>
        <begin position="1"/>
        <end position="23"/>
    </location>
</feature>
<evidence type="ECO:0000256" key="5">
    <source>
        <dbReference type="SAM" id="SignalP"/>
    </source>
</evidence>
<dbReference type="STRING" id="311180.SAMN04488050_112112"/>
<dbReference type="SMART" id="SM00646">
    <property type="entry name" value="Ami_3"/>
    <property type="match status" value="1"/>
</dbReference>
<evidence type="ECO:0000313" key="7">
    <source>
        <dbReference type="EMBL" id="SFT15859.1"/>
    </source>
</evidence>
<dbReference type="PANTHER" id="PTHR30404">
    <property type="entry name" value="N-ACETYLMURAMOYL-L-ALANINE AMIDASE"/>
    <property type="match status" value="1"/>
</dbReference>
<evidence type="ECO:0000256" key="2">
    <source>
        <dbReference type="ARBA" id="ARBA00011901"/>
    </source>
</evidence>
<reference evidence="8" key="1">
    <citation type="submission" date="2016-10" db="EMBL/GenBank/DDBJ databases">
        <authorList>
            <person name="Varghese N."/>
            <person name="Submissions S."/>
        </authorList>
    </citation>
    <scope>NUCLEOTIDE SEQUENCE [LARGE SCALE GENOMIC DNA]</scope>
    <source>
        <strain evidence="8">DSM 26894</strain>
    </source>
</reference>
<dbReference type="InterPro" id="IPR050695">
    <property type="entry name" value="N-acetylmuramoyl_amidase_3"/>
</dbReference>
<dbReference type="OrthoDB" id="9806267at2"/>
<dbReference type="CDD" id="cd02696">
    <property type="entry name" value="MurNAc-LAA"/>
    <property type="match status" value="1"/>
</dbReference>
<gene>
    <name evidence="7" type="ORF">SAMN04488050_112112</name>
</gene>
<dbReference type="EC" id="3.5.1.28" evidence="2"/>
<feature type="domain" description="MurNAc-LAA" evidence="6">
    <location>
        <begin position="242"/>
        <end position="397"/>
    </location>
</feature>
<evidence type="ECO:0000256" key="4">
    <source>
        <dbReference type="SAM" id="MobiDB-lite"/>
    </source>
</evidence>
<dbReference type="Pfam" id="PF11741">
    <property type="entry name" value="AMIN"/>
    <property type="match status" value="1"/>
</dbReference>
<evidence type="ECO:0000256" key="3">
    <source>
        <dbReference type="ARBA" id="ARBA00022801"/>
    </source>
</evidence>
<evidence type="ECO:0000256" key="1">
    <source>
        <dbReference type="ARBA" id="ARBA00001561"/>
    </source>
</evidence>
<accession>A0A1I6VQC4</accession>
<dbReference type="GO" id="GO:0030288">
    <property type="term" value="C:outer membrane-bounded periplasmic space"/>
    <property type="evidence" value="ECO:0007669"/>
    <property type="project" value="TreeGrafter"/>
</dbReference>
<feature type="region of interest" description="Disordered" evidence="4">
    <location>
        <begin position="153"/>
        <end position="172"/>
    </location>
</feature>
<dbReference type="Proteomes" id="UP000199392">
    <property type="component" value="Unassembled WGS sequence"/>
</dbReference>
<comment type="catalytic activity">
    <reaction evidence="1">
        <text>Hydrolyzes the link between N-acetylmuramoyl residues and L-amino acid residues in certain cell-wall glycopeptides.</text>
        <dbReference type="EC" id="3.5.1.28"/>
    </reaction>
</comment>
<evidence type="ECO:0000259" key="6">
    <source>
        <dbReference type="SMART" id="SM00646"/>
    </source>
</evidence>
<dbReference type="Gene3D" id="2.60.40.3500">
    <property type="match status" value="1"/>
</dbReference>
<keyword evidence="5" id="KW-0732">Signal</keyword>
<dbReference type="SUPFAM" id="SSF53187">
    <property type="entry name" value="Zn-dependent exopeptidases"/>
    <property type="match status" value="1"/>
</dbReference>
<name>A0A1I6VQC4_9RHOB</name>
<dbReference type="RefSeq" id="WP_092428608.1">
    <property type="nucleotide sequence ID" value="NZ_FNCL01000012.1"/>
</dbReference>